<dbReference type="PRINTS" id="PR00111">
    <property type="entry name" value="ABHYDROLASE"/>
</dbReference>
<dbReference type="PANTHER" id="PTHR43433">
    <property type="entry name" value="HYDROLASE, ALPHA/BETA FOLD FAMILY PROTEIN"/>
    <property type="match status" value="1"/>
</dbReference>
<comment type="caution">
    <text evidence="2">The sequence shown here is derived from an EMBL/GenBank/DDBJ whole genome shotgun (WGS) entry which is preliminary data.</text>
</comment>
<evidence type="ECO:0000259" key="1">
    <source>
        <dbReference type="Pfam" id="PF00561"/>
    </source>
</evidence>
<protein>
    <submittedName>
        <fullName evidence="2">Alpha/beta hydrolase</fullName>
    </submittedName>
</protein>
<feature type="domain" description="AB hydrolase-1" evidence="1">
    <location>
        <begin position="181"/>
        <end position="239"/>
    </location>
</feature>
<keyword evidence="3" id="KW-1185">Reference proteome</keyword>
<dbReference type="InterPro" id="IPR000073">
    <property type="entry name" value="AB_hydrolase_1"/>
</dbReference>
<keyword evidence="2" id="KW-0378">Hydrolase</keyword>
<dbReference type="PANTHER" id="PTHR43433:SF5">
    <property type="entry name" value="AB HYDROLASE-1 DOMAIN-CONTAINING PROTEIN"/>
    <property type="match status" value="1"/>
</dbReference>
<evidence type="ECO:0000313" key="3">
    <source>
        <dbReference type="Proteomes" id="UP001464891"/>
    </source>
</evidence>
<gene>
    <name evidence="2" type="ORF">NC998_07205</name>
</gene>
<evidence type="ECO:0000313" key="2">
    <source>
        <dbReference type="EMBL" id="MEP0816881.1"/>
    </source>
</evidence>
<proteinExistence type="predicted"/>
<dbReference type="GO" id="GO:0016787">
    <property type="term" value="F:hydrolase activity"/>
    <property type="evidence" value="ECO:0007669"/>
    <property type="project" value="UniProtKB-KW"/>
</dbReference>
<dbReference type="EMBL" id="JAMPKM010000003">
    <property type="protein sequence ID" value="MEP0816881.1"/>
    <property type="molecule type" value="Genomic_DNA"/>
</dbReference>
<name>A0ABV0J523_9CYAN</name>
<organism evidence="2 3">
    <name type="scientific">Trichocoleus desertorum GB2-A4</name>
    <dbReference type="NCBI Taxonomy" id="2933944"/>
    <lineage>
        <taxon>Bacteria</taxon>
        <taxon>Bacillati</taxon>
        <taxon>Cyanobacteriota</taxon>
        <taxon>Cyanophyceae</taxon>
        <taxon>Leptolyngbyales</taxon>
        <taxon>Trichocoleusaceae</taxon>
        <taxon>Trichocoleus</taxon>
    </lineage>
</organism>
<feature type="domain" description="AB hydrolase-1" evidence="1">
    <location>
        <begin position="21"/>
        <end position="167"/>
    </location>
</feature>
<dbReference type="RefSeq" id="WP_190439106.1">
    <property type="nucleotide sequence ID" value="NZ_JAMPKM010000003.1"/>
</dbReference>
<accession>A0ABV0J523</accession>
<dbReference type="Pfam" id="PF00561">
    <property type="entry name" value="Abhydrolase_1"/>
    <property type="match status" value="2"/>
</dbReference>
<reference evidence="2 3" key="1">
    <citation type="submission" date="2022-04" db="EMBL/GenBank/DDBJ databases">
        <title>Positive selection, recombination, and allopatry shape intraspecific diversity of widespread and dominant cyanobacteria.</title>
        <authorList>
            <person name="Wei J."/>
            <person name="Shu W."/>
            <person name="Hu C."/>
        </authorList>
    </citation>
    <scope>NUCLEOTIDE SEQUENCE [LARGE SCALE GENOMIC DNA]</scope>
    <source>
        <strain evidence="2 3">GB2-A4</strain>
    </source>
</reference>
<dbReference type="Gene3D" id="3.40.50.1820">
    <property type="entry name" value="alpha/beta hydrolase"/>
    <property type="match status" value="1"/>
</dbReference>
<dbReference type="SUPFAM" id="SSF53474">
    <property type="entry name" value="alpha/beta-Hydrolases"/>
    <property type="match status" value="1"/>
</dbReference>
<dbReference type="InterPro" id="IPR050471">
    <property type="entry name" value="AB_hydrolase"/>
</dbReference>
<dbReference type="InterPro" id="IPR029058">
    <property type="entry name" value="AB_hydrolase_fold"/>
</dbReference>
<sequence length="252" mass="27169">MPKIHVNGLDINYKIYGEGDPLLMIMGLSFSLLDWGTELPELLSRHYKVILFDNRDAGETSQAAGAYTTAQMAEDAADLLKMLGETKAHVFGISMGGMVAQQFALNHTDQLKKLILGCTMAGGTCSQFNPPAGLGSSSILEQLFPLGFLQAHQLRIGEFLQATAPYHSQGEALIRQYQAMSTHDTCSLLGKITAPTLVITGDSDRIIPPQNSEFLAKNIPGAKLEVLTEAGHAFCFSHPETTAAAIISFLQS</sequence>
<dbReference type="Proteomes" id="UP001464891">
    <property type="component" value="Unassembled WGS sequence"/>
</dbReference>